<dbReference type="Proteomes" id="UP000734854">
    <property type="component" value="Unassembled WGS sequence"/>
</dbReference>
<dbReference type="AlphaFoldDB" id="A0A8J5ERJ6"/>
<feature type="compositionally biased region" description="Low complexity" evidence="1">
    <location>
        <begin position="912"/>
        <end position="941"/>
    </location>
</feature>
<proteinExistence type="predicted"/>
<protein>
    <submittedName>
        <fullName evidence="2">Uncharacterized protein</fullName>
    </submittedName>
</protein>
<name>A0A8J5ERJ6_ZINOF</name>
<feature type="region of interest" description="Disordered" evidence="1">
    <location>
        <begin position="405"/>
        <end position="435"/>
    </location>
</feature>
<reference evidence="2 3" key="1">
    <citation type="submission" date="2020-08" db="EMBL/GenBank/DDBJ databases">
        <title>Plant Genome Project.</title>
        <authorList>
            <person name="Zhang R.-G."/>
        </authorList>
    </citation>
    <scope>NUCLEOTIDE SEQUENCE [LARGE SCALE GENOMIC DNA]</scope>
    <source>
        <tissue evidence="2">Rhizome</tissue>
    </source>
</reference>
<dbReference type="EMBL" id="JACMSC010000020">
    <property type="protein sequence ID" value="KAG6471788.1"/>
    <property type="molecule type" value="Genomic_DNA"/>
</dbReference>
<gene>
    <name evidence="2" type="ORF">ZIOFF_069234</name>
</gene>
<accession>A0A8J5ERJ6</accession>
<keyword evidence="3" id="KW-1185">Reference proteome</keyword>
<feature type="compositionally biased region" description="Basic and acidic residues" evidence="1">
    <location>
        <begin position="533"/>
        <end position="554"/>
    </location>
</feature>
<dbReference type="PANTHER" id="PTHR16897">
    <property type="entry name" value="OS10G0105400 PROTEIN"/>
    <property type="match status" value="1"/>
</dbReference>
<evidence type="ECO:0000313" key="2">
    <source>
        <dbReference type="EMBL" id="KAG6471788.1"/>
    </source>
</evidence>
<dbReference type="OrthoDB" id="567691at2759"/>
<feature type="compositionally biased region" description="Acidic residues" evidence="1">
    <location>
        <begin position="405"/>
        <end position="416"/>
    </location>
</feature>
<feature type="compositionally biased region" description="Basic and acidic residues" evidence="1">
    <location>
        <begin position="417"/>
        <end position="435"/>
    </location>
</feature>
<feature type="compositionally biased region" description="Polar residues" evidence="1">
    <location>
        <begin position="949"/>
        <end position="966"/>
    </location>
</feature>
<feature type="region of interest" description="Disordered" evidence="1">
    <location>
        <begin position="503"/>
        <end position="561"/>
    </location>
</feature>
<comment type="caution">
    <text evidence="2">The sequence shown here is derived from an EMBL/GenBank/DDBJ whole genome shotgun (WGS) entry which is preliminary data.</text>
</comment>
<feature type="compositionally biased region" description="Basic and acidic residues" evidence="1">
    <location>
        <begin position="503"/>
        <end position="526"/>
    </location>
</feature>
<evidence type="ECO:0000256" key="1">
    <source>
        <dbReference type="SAM" id="MobiDB-lite"/>
    </source>
</evidence>
<dbReference type="PANTHER" id="PTHR16897:SF2">
    <property type="entry name" value="OS03G0226600 PROTEIN"/>
    <property type="match status" value="1"/>
</dbReference>
<evidence type="ECO:0000313" key="3">
    <source>
        <dbReference type="Proteomes" id="UP000734854"/>
    </source>
</evidence>
<organism evidence="2 3">
    <name type="scientific">Zingiber officinale</name>
    <name type="common">Ginger</name>
    <name type="synonym">Amomum zingiber</name>
    <dbReference type="NCBI Taxonomy" id="94328"/>
    <lineage>
        <taxon>Eukaryota</taxon>
        <taxon>Viridiplantae</taxon>
        <taxon>Streptophyta</taxon>
        <taxon>Embryophyta</taxon>
        <taxon>Tracheophyta</taxon>
        <taxon>Spermatophyta</taxon>
        <taxon>Magnoliopsida</taxon>
        <taxon>Liliopsida</taxon>
        <taxon>Zingiberales</taxon>
        <taxon>Zingiberaceae</taxon>
        <taxon>Zingiber</taxon>
    </lineage>
</organism>
<feature type="region of interest" description="Disordered" evidence="1">
    <location>
        <begin position="905"/>
        <end position="986"/>
    </location>
</feature>
<sequence length="1250" mass="140741">MPGLLTRCAEFSSPARSASSDGIWSRHRDSISFDQLQKFWSDLSLHARKEFLRLDKQTLFEQARRNLYCSRCNGLLLEGFSQIVNYGKSMQQEGSDFQLSDRAGNCQSQNHGDIDEVQDPSLHPWGGLTTTKHGALTVLDCFVGARSLKPLQNAFDSAQAREHERELLYPDACGGGGRGWISQGIANYGKGHGSRETCALHTARHSCDTLVDFWSALGEETRLSLLRMKEEDFIERLIYRFDSKRFCRDCRRNVIREFKELKELKRLHKEPCCTRWFCVADSAFQYQVTEDSVQADWQQAFPDAIGAYHHFEWAIGTGEGQTDILGFEDVGLNVKVQVTGLDLGSFDACYITLRAWKLDGRCTELSVKAHALKGRDCVHHRLIVGDGFVTVTEGVSVRNFFEHAEEADEEEDDDAMEKDGNELDTDGSRSQKHAKSPELAREFLLDAATVIFKEQVEKAFREGTARQNAHCIFVCLALKMLEECLHVACKEVVTLEKQTKLLEEEEKEKREEEERKERKKTKEREKKLRRKERLKEKVRERETKLTEYKSHDSLPADSSISSISSHDESFIILHSGDSIGEQGDNSIIQNPDSCENMVEKSSGISLNHETFEQSDIDEKFHVNYETSASEYSKLSRRKPGPRKDYISDLASKWYDRRRCYNSKEINNQQDEAGIHLCSSRGTNSLHRMSKERFAKHNHRNCNAKKVRDQDRFDYRSSSCNQLEDYSEKAGYHDSVSRLGKQIKIANKPEHAVHMPRLSYQNAKYGIGYYLPENFSFQKGKHVSNSPAKEISRKQVWEPLDARKKCSRNHTDSQLPTETGFGQGESRCQQHIRLESVSDVCSADHSTSSEKLATMMSCDAHVCQDNLDDFHTGTHVDCHDKLGLLIKKEYYSKNDIEDSFNPAKITASDPVRSSSSSDNCFSCPSEGDSSTSSSSGQNAESSVTSDSEDASQQSSGRDSSTPNSDSFQRLLDGFPDNKGKTNGDDSLASSVAGCPSKNCLECDHPIEKSVVASESYNGQPGYVIAPPIKHILPGANHSMNLPYVPSPALGYHTWNINPWPQACNGFMTYPQANHYLLPNHLGCCPLTNNQSDFAVHYNPVQPVALSVFDANKEFLYPTANRTDVGTFQEQKNHDHSCGFQQSHSPIEPIGHERSFSNRQVPSKSPAENCIGEHCAKSNNEHPPFSLFHYGGPVDGNTAGFNAIPHSLKDEITGHIVSNLTAAQGQDCSKEEIKVEQYCLFSSRHDARFSFF</sequence>